<feature type="region of interest" description="Disordered" evidence="2">
    <location>
        <begin position="536"/>
        <end position="807"/>
    </location>
</feature>
<feature type="region of interest" description="Disordered" evidence="2">
    <location>
        <begin position="1078"/>
        <end position="1099"/>
    </location>
</feature>
<keyword evidence="4" id="KW-1185">Reference proteome</keyword>
<feature type="compositionally biased region" description="Low complexity" evidence="2">
    <location>
        <begin position="22"/>
        <end position="40"/>
    </location>
</feature>
<feature type="compositionally biased region" description="Low complexity" evidence="2">
    <location>
        <begin position="371"/>
        <end position="381"/>
    </location>
</feature>
<dbReference type="Proteomes" id="UP000807306">
    <property type="component" value="Unassembled WGS sequence"/>
</dbReference>
<feature type="compositionally biased region" description="Polar residues" evidence="2">
    <location>
        <begin position="402"/>
        <end position="417"/>
    </location>
</feature>
<sequence length="1341" mass="142954">MAAAPRSSQTPLSSIPTQPKKSGVFSSSSLSRRTSLGSSTNIPQGIGYSPGPTNTPNTPAGSGIPAFRTLRSFLPFGPNKNATPTPATTAASPSSSRSPFSGFGSVRKSMTKERERNVSLSNDALSPVIAIDRPTRSETPIRRSVSLSTLDKPLPSEPSLDESSDPFRGKPIPGNHFGLRTPSPGPPLSAELSTIIEADSSGVSKHPPGTSTPSDSRSPSPPNGRDFLPAHLTFHKHQSSIPDARPPPNSSAATHLRQLQHDLDAETSALDLSTTNVADQVRSALLAGDSSPNSVKQWRDADKAVVIIDADEHEPNDLDNGVDPDASFNLDTADPELVALLTPNSLAGTISNGGSSHSPSRKTSGAHHLGPRPSTSPTTPTFPASRLPRARQASSFLPRLQPNGSYSPSPSPTTRNFSIPTPSPTTPSANAPTPKASPARHTGPTVPFNGNDSPPTSPISGGGAHTSTPAATRTAKALSLAKPATRLFTPNRSSSLSASQSRIFGNKQDVDPSIATPAKSRGPARTLRQVVLGVTNSNNRESEALAPPSPTETTSNITSSHSRPSLDIRRQLTSSSEIGLGRPPSASLDIRRGGSFDARGAVGGSRKRDWEFARQASSSPERTAGLLTATPLTRTSTAGSLDVESLSGSSPSPEVPSHDSYYRPSFDSMTSATRPSLESNTRPGSRLRERERDRERHVTPSLRVIDASSDRISPIRDTSPLLPSPSLRIPALNRSRKRSMSVQERPGQFSGLSGGENSGGMLRPGSSLSAHGGRMVRGSHRGMTSSSEMDLSSSVGSNSGGGPKLEWLGPRTVKAFRAAGLLDFDREKEHSSKERDRDDSPTTDRLRDRSGSISGVLAPSPLGNGANGNGGSLSLSRFGSLRTTSEYNPTPSRAHSRMAFSEIGGSTARRGSESLSVFGGSASAHGHGLMESPTFTTLSSGSRGDRDTPRSISTAATSVSDAFGYFGRERDARDRDRDRDREELRDLRDKHGTEMAALLNALSDSQRTVRNLREENTDLRDRLEQFGRVVEENGELRRVCADLEQECLDLRGDVADMRRDMASSMRQSLRAPGLLVPSWSGSSTSSGVRTPIPKPATSSPLTMVVTPRYEDEEVEYDNTMIIHDSIDHEMDEQQDNYHKAFRPPSSIRRSVDSKTSIKYPSNGLLDDHLFPSSESTPSIKRRLSSSSSIFPIPPSNMTMLLDDDVYPPAIGGDSNRSSIHSHLRTPSLPPPTSPQSTSKTPTNTHITTPKAQSRSRSSSFSSPVTFKTFAIPTPFQPNKANVSGVSISPTTADFSMVTGSPRSLFLRPEHELLLGDMESLDLGARGPAIDLEIGNGRGDDW</sequence>
<feature type="coiled-coil region" evidence="1">
    <location>
        <begin position="995"/>
        <end position="1060"/>
    </location>
</feature>
<feature type="compositionally biased region" description="Basic and acidic residues" evidence="2">
    <location>
        <begin position="686"/>
        <end position="698"/>
    </location>
</feature>
<feature type="compositionally biased region" description="Polar residues" evidence="2">
    <location>
        <begin position="1"/>
        <end position="20"/>
    </location>
</feature>
<keyword evidence="1" id="KW-0175">Coiled coil</keyword>
<feature type="region of interest" description="Disordered" evidence="2">
    <location>
        <begin position="827"/>
        <end position="877"/>
    </location>
</feature>
<gene>
    <name evidence="3" type="ORF">CPB83DRAFT_908588</name>
</gene>
<feature type="compositionally biased region" description="Basic and acidic residues" evidence="2">
    <location>
        <begin position="827"/>
        <end position="850"/>
    </location>
</feature>
<feature type="compositionally biased region" description="Polar residues" evidence="2">
    <location>
        <begin position="630"/>
        <end position="639"/>
    </location>
</feature>
<evidence type="ECO:0000313" key="4">
    <source>
        <dbReference type="Proteomes" id="UP000807306"/>
    </source>
</evidence>
<evidence type="ECO:0000313" key="3">
    <source>
        <dbReference type="EMBL" id="KAF9526188.1"/>
    </source>
</evidence>
<feature type="compositionally biased region" description="Polar residues" evidence="2">
    <location>
        <begin position="349"/>
        <end position="363"/>
    </location>
</feature>
<feature type="region of interest" description="Disordered" evidence="2">
    <location>
        <begin position="1137"/>
        <end position="1190"/>
    </location>
</feature>
<feature type="compositionally biased region" description="Low complexity" evidence="2">
    <location>
        <begin position="785"/>
        <end position="797"/>
    </location>
</feature>
<feature type="region of interest" description="Disordered" evidence="2">
    <location>
        <begin position="1208"/>
        <end position="1260"/>
    </location>
</feature>
<feature type="region of interest" description="Disordered" evidence="2">
    <location>
        <begin position="349"/>
        <end position="524"/>
    </location>
</feature>
<proteinExistence type="predicted"/>
<feature type="region of interest" description="Disordered" evidence="2">
    <location>
        <begin position="1"/>
        <end position="254"/>
    </location>
</feature>
<organism evidence="3 4">
    <name type="scientific">Crepidotus variabilis</name>
    <dbReference type="NCBI Taxonomy" id="179855"/>
    <lineage>
        <taxon>Eukaryota</taxon>
        <taxon>Fungi</taxon>
        <taxon>Dikarya</taxon>
        <taxon>Basidiomycota</taxon>
        <taxon>Agaricomycotina</taxon>
        <taxon>Agaricomycetes</taxon>
        <taxon>Agaricomycetidae</taxon>
        <taxon>Agaricales</taxon>
        <taxon>Agaricineae</taxon>
        <taxon>Crepidotaceae</taxon>
        <taxon>Crepidotus</taxon>
    </lineage>
</organism>
<feature type="region of interest" description="Disordered" evidence="2">
    <location>
        <begin position="919"/>
        <end position="954"/>
    </location>
</feature>
<feature type="compositionally biased region" description="Low complexity" evidence="2">
    <location>
        <begin position="207"/>
        <end position="226"/>
    </location>
</feature>
<feature type="compositionally biased region" description="Low complexity" evidence="2">
    <location>
        <begin position="426"/>
        <end position="439"/>
    </location>
</feature>
<feature type="compositionally biased region" description="Low complexity" evidence="2">
    <location>
        <begin position="82"/>
        <end position="105"/>
    </location>
</feature>
<protein>
    <submittedName>
        <fullName evidence="3">Uncharacterized protein</fullName>
    </submittedName>
</protein>
<reference evidence="3" key="1">
    <citation type="submission" date="2020-11" db="EMBL/GenBank/DDBJ databases">
        <authorList>
            <consortium name="DOE Joint Genome Institute"/>
            <person name="Ahrendt S."/>
            <person name="Riley R."/>
            <person name="Andreopoulos W."/>
            <person name="Labutti K."/>
            <person name="Pangilinan J."/>
            <person name="Ruiz-Duenas F.J."/>
            <person name="Barrasa J.M."/>
            <person name="Sanchez-Garcia M."/>
            <person name="Camarero S."/>
            <person name="Miyauchi S."/>
            <person name="Serrano A."/>
            <person name="Linde D."/>
            <person name="Babiker R."/>
            <person name="Drula E."/>
            <person name="Ayuso-Fernandez I."/>
            <person name="Pacheco R."/>
            <person name="Padilla G."/>
            <person name="Ferreira P."/>
            <person name="Barriuso J."/>
            <person name="Kellner H."/>
            <person name="Castanera R."/>
            <person name="Alfaro M."/>
            <person name="Ramirez L."/>
            <person name="Pisabarro A.G."/>
            <person name="Kuo A."/>
            <person name="Tritt A."/>
            <person name="Lipzen A."/>
            <person name="He G."/>
            <person name="Yan M."/>
            <person name="Ng V."/>
            <person name="Cullen D."/>
            <person name="Martin F."/>
            <person name="Rosso M.-N."/>
            <person name="Henrissat B."/>
            <person name="Hibbett D."/>
            <person name="Martinez A.T."/>
            <person name="Grigoriev I.V."/>
        </authorList>
    </citation>
    <scope>NUCLEOTIDE SEQUENCE</scope>
    <source>
        <strain evidence="3">CBS 506.95</strain>
    </source>
</reference>
<dbReference type="OrthoDB" id="3216045at2759"/>
<feature type="compositionally biased region" description="Low complexity" evidence="2">
    <location>
        <begin position="1078"/>
        <end position="1087"/>
    </location>
</feature>
<name>A0A9P6JMV0_9AGAR</name>
<dbReference type="EMBL" id="MU157874">
    <property type="protein sequence ID" value="KAF9526188.1"/>
    <property type="molecule type" value="Genomic_DNA"/>
</dbReference>
<evidence type="ECO:0000256" key="1">
    <source>
        <dbReference type="SAM" id="Coils"/>
    </source>
</evidence>
<feature type="compositionally biased region" description="Low complexity" evidence="2">
    <location>
        <begin position="1234"/>
        <end position="1244"/>
    </location>
</feature>
<feature type="compositionally biased region" description="Polar residues" evidence="2">
    <location>
        <begin position="667"/>
        <end position="683"/>
    </location>
</feature>
<evidence type="ECO:0000256" key="2">
    <source>
        <dbReference type="SAM" id="MobiDB-lite"/>
    </source>
</evidence>
<feature type="compositionally biased region" description="Polar residues" evidence="2">
    <location>
        <begin position="551"/>
        <end position="563"/>
    </location>
</feature>
<feature type="compositionally biased region" description="Polar residues" evidence="2">
    <location>
        <begin position="933"/>
        <end position="942"/>
    </location>
</feature>
<comment type="caution">
    <text evidence="3">The sequence shown here is derived from an EMBL/GenBank/DDBJ whole genome shotgun (WGS) entry which is preliminary data.</text>
</comment>
<accession>A0A9P6JMV0</accession>